<comment type="subcellular location">
    <subcellularLocation>
        <location evidence="1">Membrane</location>
        <topology evidence="1">Multi-pass membrane protein</topology>
    </subcellularLocation>
</comment>
<dbReference type="SMART" id="SM00283">
    <property type="entry name" value="MA"/>
    <property type="match status" value="1"/>
</dbReference>
<comment type="caution">
    <text evidence="12">The sequence shown here is derived from an EMBL/GenBank/DDBJ whole genome shotgun (WGS) entry which is preliminary data.</text>
</comment>
<organism evidence="12 13">
    <name type="scientific">Stutzerimonas nitrititolerans</name>
    <dbReference type="NCBI Taxonomy" id="2482751"/>
    <lineage>
        <taxon>Bacteria</taxon>
        <taxon>Pseudomonadati</taxon>
        <taxon>Pseudomonadota</taxon>
        <taxon>Gammaproteobacteria</taxon>
        <taxon>Pseudomonadales</taxon>
        <taxon>Pseudomonadaceae</taxon>
        <taxon>Stutzerimonas</taxon>
    </lineage>
</organism>
<evidence type="ECO:0000259" key="11">
    <source>
        <dbReference type="PROSITE" id="PS50885"/>
    </source>
</evidence>
<dbReference type="Proteomes" id="UP001165292">
    <property type="component" value="Unassembled WGS sequence"/>
</dbReference>
<evidence type="ECO:0000313" key="13">
    <source>
        <dbReference type="Proteomes" id="UP001165292"/>
    </source>
</evidence>
<evidence type="ECO:0000313" key="12">
    <source>
        <dbReference type="EMBL" id="MCO7546257.1"/>
    </source>
</evidence>
<dbReference type="SUPFAM" id="SSF58104">
    <property type="entry name" value="Methyl-accepting chemotaxis protein (MCP) signaling domain"/>
    <property type="match status" value="1"/>
</dbReference>
<dbReference type="CDD" id="cd11386">
    <property type="entry name" value="MCP_signal"/>
    <property type="match status" value="1"/>
</dbReference>
<dbReference type="CDD" id="cd06225">
    <property type="entry name" value="HAMP"/>
    <property type="match status" value="1"/>
</dbReference>
<dbReference type="PROSITE" id="PS50885">
    <property type="entry name" value="HAMP"/>
    <property type="match status" value="1"/>
</dbReference>
<evidence type="ECO:0000256" key="5">
    <source>
        <dbReference type="ARBA" id="ARBA00023224"/>
    </source>
</evidence>
<feature type="domain" description="Methyl-accepting transducer" evidence="10">
    <location>
        <begin position="400"/>
        <end position="636"/>
    </location>
</feature>
<dbReference type="AlphaFoldDB" id="A0AA41WKL7"/>
<feature type="transmembrane region" description="Helical" evidence="9">
    <location>
        <begin position="320"/>
        <end position="343"/>
    </location>
</feature>
<dbReference type="Gene3D" id="1.10.287.950">
    <property type="entry name" value="Methyl-accepting chemotaxis protein"/>
    <property type="match status" value="1"/>
</dbReference>
<reference evidence="12" key="1">
    <citation type="submission" date="2022-06" db="EMBL/GenBank/DDBJ databases">
        <title>Detection of beta-lactamases in bacteria of animal origin.</title>
        <authorList>
            <person name="Mlynarcik P."/>
            <person name="Zdarska V."/>
            <person name="Chudobova H."/>
            <person name="Prochazkova P."/>
            <person name="Hricova K."/>
            <person name="Mezerova K."/>
            <person name="Bardon J."/>
            <person name="Dolejska M."/>
            <person name="Sukkar I."/>
            <person name="Kolar M."/>
        </authorList>
    </citation>
    <scope>NUCLEOTIDE SEQUENCE</scope>
    <source>
        <strain evidence="12">S 300-3</strain>
    </source>
</reference>
<dbReference type="EMBL" id="JAMYBS010000021">
    <property type="protein sequence ID" value="MCO7546257.1"/>
    <property type="molecule type" value="Genomic_DNA"/>
</dbReference>
<gene>
    <name evidence="12" type="ORF">NJF43_15975</name>
</gene>
<proteinExistence type="inferred from homology"/>
<keyword evidence="3 9" id="KW-1133">Transmembrane helix</keyword>
<comment type="similarity">
    <text evidence="6">Belongs to the methyl-accepting chemotaxis (MCP) protein family.</text>
</comment>
<dbReference type="InterPro" id="IPR004090">
    <property type="entry name" value="Chemotax_Me-accpt_rcpt"/>
</dbReference>
<dbReference type="FunFam" id="1.10.287.950:FF:000001">
    <property type="entry name" value="Methyl-accepting chemotaxis sensory transducer"/>
    <property type="match status" value="1"/>
</dbReference>
<evidence type="ECO:0000256" key="1">
    <source>
        <dbReference type="ARBA" id="ARBA00004141"/>
    </source>
</evidence>
<dbReference type="RefSeq" id="WP_253164149.1">
    <property type="nucleotide sequence ID" value="NZ_DAMBKL010000001.1"/>
</dbReference>
<protein>
    <submittedName>
        <fullName evidence="12">Methyl-accepting chemotaxis protein</fullName>
    </submittedName>
</protein>
<name>A0AA41WKL7_9GAMM</name>
<dbReference type="GO" id="GO:0004888">
    <property type="term" value="F:transmembrane signaling receptor activity"/>
    <property type="evidence" value="ECO:0007669"/>
    <property type="project" value="InterPro"/>
</dbReference>
<keyword evidence="5 7" id="KW-0807">Transducer</keyword>
<evidence type="ECO:0000256" key="6">
    <source>
        <dbReference type="ARBA" id="ARBA00029447"/>
    </source>
</evidence>
<dbReference type="PANTHER" id="PTHR32089:SF119">
    <property type="entry name" value="METHYL-ACCEPTING CHEMOTAXIS PROTEIN CTPL"/>
    <property type="match status" value="1"/>
</dbReference>
<dbReference type="GO" id="GO:0007165">
    <property type="term" value="P:signal transduction"/>
    <property type="evidence" value="ECO:0007669"/>
    <property type="project" value="UniProtKB-KW"/>
</dbReference>
<evidence type="ECO:0000256" key="3">
    <source>
        <dbReference type="ARBA" id="ARBA00022989"/>
    </source>
</evidence>
<dbReference type="Pfam" id="PF00672">
    <property type="entry name" value="HAMP"/>
    <property type="match status" value="1"/>
</dbReference>
<feature type="domain" description="HAMP" evidence="11">
    <location>
        <begin position="343"/>
        <end position="395"/>
    </location>
</feature>
<feature type="coiled-coil region" evidence="8">
    <location>
        <begin position="33"/>
        <end position="60"/>
    </location>
</feature>
<keyword evidence="4 9" id="KW-0472">Membrane</keyword>
<dbReference type="PRINTS" id="PR00260">
    <property type="entry name" value="CHEMTRNSDUCR"/>
</dbReference>
<dbReference type="Pfam" id="PF00015">
    <property type="entry name" value="MCPsignal"/>
    <property type="match status" value="1"/>
</dbReference>
<dbReference type="PROSITE" id="PS50111">
    <property type="entry name" value="CHEMOTAXIS_TRANSDUC_2"/>
    <property type="match status" value="1"/>
</dbReference>
<evidence type="ECO:0000256" key="9">
    <source>
        <dbReference type="SAM" id="Phobius"/>
    </source>
</evidence>
<dbReference type="GO" id="GO:0006935">
    <property type="term" value="P:chemotaxis"/>
    <property type="evidence" value="ECO:0007669"/>
    <property type="project" value="InterPro"/>
</dbReference>
<evidence type="ECO:0000256" key="2">
    <source>
        <dbReference type="ARBA" id="ARBA00022692"/>
    </source>
</evidence>
<evidence type="ECO:0000256" key="8">
    <source>
        <dbReference type="SAM" id="Coils"/>
    </source>
</evidence>
<evidence type="ECO:0000256" key="7">
    <source>
        <dbReference type="PROSITE-ProRule" id="PRU00284"/>
    </source>
</evidence>
<accession>A0AA41WKL7</accession>
<keyword evidence="2 9" id="KW-0812">Transmembrane</keyword>
<keyword evidence="8" id="KW-0175">Coiled coil</keyword>
<dbReference type="InterPro" id="IPR003660">
    <property type="entry name" value="HAMP_dom"/>
</dbReference>
<dbReference type="PANTHER" id="PTHR32089">
    <property type="entry name" value="METHYL-ACCEPTING CHEMOTAXIS PROTEIN MCPB"/>
    <property type="match status" value="1"/>
</dbReference>
<dbReference type="InterPro" id="IPR004089">
    <property type="entry name" value="MCPsignal_dom"/>
</dbReference>
<dbReference type="GO" id="GO:0016020">
    <property type="term" value="C:membrane"/>
    <property type="evidence" value="ECO:0007669"/>
    <property type="project" value="UniProtKB-SubCell"/>
</dbReference>
<dbReference type="SMART" id="SM00304">
    <property type="entry name" value="HAMP"/>
    <property type="match status" value="1"/>
</dbReference>
<sequence>MKKLFLPAESLMNRLSYPVKFAALGLLVFLAFASLMLALADQLNRTIERSENELAASTLSKPLFELVESSQRHRGLSSMLLSGNAAAAHRRASLQQEIDEALAGMARRLPEAERGLREWQAIGVMWEDIRGNGLDWPQARNTQAHTALVERLLSFQTQLADAYGLTFDPEPQTYYLINAATNRMPYLLERIGRLRASASAVLAQGKMDDAQRTALIVLSDEIRAGLGSIEDSIAKVVRMRPKLRAQLGEAVRALHERSERIGKVVEGIVQRGDFSSTTDDEFFGMTTETIELGYRQMYEVLLPTLDMLLEQRIDGARQILTWNFAVLLLAVAVIGYLSAGAYLSVMTSIRSLRAGSRKLAAGDLTTRIELAARDELRHVAGSFNEMADAMRRLIGDIRDNSDHVADSARNLVASSGQINVASQHQSDAASSMAAAVEQMTVGIESIARHAGDADALAVQSGELSRQGGEIVAAVIEEIRQIADSVADSARTVAALGERSGEISTIVGVIGDIAAQTNLLALNAAIEAARAGEQGRGFAVVADEVRKLAERTANSTREIAEMVEAIQQGTRGAVEGMEQGVQRVGEGVIRAQRAGAAMDGIHVAAQQVLSTVAEISHSLREQSAASAEIAEQVGTIARMAEENGSAVGSNHQTASRLGDLAETLLHNVARFRTA</sequence>
<evidence type="ECO:0000259" key="10">
    <source>
        <dbReference type="PROSITE" id="PS50111"/>
    </source>
</evidence>
<evidence type="ECO:0000256" key="4">
    <source>
        <dbReference type="ARBA" id="ARBA00023136"/>
    </source>
</evidence>